<evidence type="ECO:0000259" key="3">
    <source>
        <dbReference type="PROSITE" id="PS51898"/>
    </source>
</evidence>
<proteinExistence type="predicted"/>
<dbReference type="InterPro" id="IPR002104">
    <property type="entry name" value="Integrase_catalytic"/>
</dbReference>
<dbReference type="GO" id="GO:0006310">
    <property type="term" value="P:DNA recombination"/>
    <property type="evidence" value="ECO:0007669"/>
    <property type="project" value="UniProtKB-KW"/>
</dbReference>
<dbReference type="Gene3D" id="1.10.150.130">
    <property type="match status" value="1"/>
</dbReference>
<dbReference type="InterPro" id="IPR013762">
    <property type="entry name" value="Integrase-like_cat_sf"/>
</dbReference>
<dbReference type="InterPro" id="IPR010998">
    <property type="entry name" value="Integrase_recombinase_N"/>
</dbReference>
<dbReference type="EMBL" id="FXXQ01000005">
    <property type="protein sequence ID" value="SMX23643.1"/>
    <property type="molecule type" value="Genomic_DNA"/>
</dbReference>
<evidence type="ECO:0000256" key="2">
    <source>
        <dbReference type="ARBA" id="ARBA00023172"/>
    </source>
</evidence>
<name>A0A238J003_9RHOB</name>
<dbReference type="SUPFAM" id="SSF56349">
    <property type="entry name" value="DNA breaking-rejoining enzymes"/>
    <property type="match status" value="1"/>
</dbReference>
<accession>A0A238J003</accession>
<keyword evidence="2" id="KW-0233">DNA recombination</keyword>
<dbReference type="AlphaFoldDB" id="A0A238J003"/>
<keyword evidence="1" id="KW-0238">DNA-binding</keyword>
<evidence type="ECO:0000313" key="5">
    <source>
        <dbReference type="Proteomes" id="UP000201838"/>
    </source>
</evidence>
<dbReference type="Proteomes" id="UP000201838">
    <property type="component" value="Unassembled WGS sequence"/>
</dbReference>
<dbReference type="OrthoDB" id="7510934at2"/>
<dbReference type="InterPro" id="IPR011010">
    <property type="entry name" value="DNA_brk_join_enz"/>
</dbReference>
<keyword evidence="5" id="KW-1185">Reference proteome</keyword>
<gene>
    <name evidence="4" type="ORF">BOA8489_01753</name>
</gene>
<dbReference type="Gene3D" id="1.10.443.10">
    <property type="entry name" value="Intergrase catalytic core"/>
    <property type="match status" value="1"/>
</dbReference>
<dbReference type="Pfam" id="PF00589">
    <property type="entry name" value="Phage_integrase"/>
    <property type="match status" value="1"/>
</dbReference>
<feature type="domain" description="Tyr recombinase" evidence="3">
    <location>
        <begin position="154"/>
        <end position="321"/>
    </location>
</feature>
<dbReference type="GO" id="GO:0003677">
    <property type="term" value="F:DNA binding"/>
    <property type="evidence" value="ECO:0007669"/>
    <property type="project" value="UniProtKB-KW"/>
</dbReference>
<protein>
    <submittedName>
        <fullName evidence="4">Phage integrase family protein</fullName>
    </submittedName>
</protein>
<dbReference type="PROSITE" id="PS51898">
    <property type="entry name" value="TYR_RECOMBINASE"/>
    <property type="match status" value="1"/>
</dbReference>
<sequence>MVKKYLHSPKSGYLYVRVRGKYLGRITAPKGSSEFDRQYWDILSGHSDIQERTLTSLIQSYRKSDRWTSLKARTRSDYEKVLVYLKDASPHVEVTDLRRNAILDMMQSNAHRVRFANYIQQVLSVLFEHALDIGWLEANPAKGVRKLRTPEAKKRPHIPWPDAAVEHFREEAHALPRLILEIGIGSVQRPGDWVRFRWSDYDGQSLKVRQGKTGKVLRLPCTETLKHALDSAPKIGLTILTRRDGKPMSYRYLAQIMRYERQRLGLLEFDLHALRYRGVMELAWANCTDDEIAAFSGHASIAMIRKYAGEARQEMLARSAAKKRART</sequence>
<evidence type="ECO:0000313" key="4">
    <source>
        <dbReference type="EMBL" id="SMX23643.1"/>
    </source>
</evidence>
<reference evidence="4 5" key="1">
    <citation type="submission" date="2017-05" db="EMBL/GenBank/DDBJ databases">
        <authorList>
            <person name="Song R."/>
            <person name="Chenine A.L."/>
            <person name="Ruprecht R.M."/>
        </authorList>
    </citation>
    <scope>NUCLEOTIDE SEQUENCE [LARGE SCALE GENOMIC DNA]</scope>
    <source>
        <strain evidence="4 5">CECT 8489</strain>
    </source>
</reference>
<evidence type="ECO:0000256" key="1">
    <source>
        <dbReference type="ARBA" id="ARBA00023125"/>
    </source>
</evidence>
<dbReference type="GO" id="GO:0015074">
    <property type="term" value="P:DNA integration"/>
    <property type="evidence" value="ECO:0007669"/>
    <property type="project" value="InterPro"/>
</dbReference>
<organism evidence="4 5">
    <name type="scientific">Boseongicola aestuarii</name>
    <dbReference type="NCBI Taxonomy" id="1470561"/>
    <lineage>
        <taxon>Bacteria</taxon>
        <taxon>Pseudomonadati</taxon>
        <taxon>Pseudomonadota</taxon>
        <taxon>Alphaproteobacteria</taxon>
        <taxon>Rhodobacterales</taxon>
        <taxon>Paracoccaceae</taxon>
        <taxon>Boseongicola</taxon>
    </lineage>
</organism>